<dbReference type="Gene3D" id="3.75.10.10">
    <property type="entry name" value="L-arginine/glycine Amidinotransferase, Chain A"/>
    <property type="match status" value="1"/>
</dbReference>
<dbReference type="GO" id="GO:0016990">
    <property type="term" value="F:arginine deiminase activity"/>
    <property type="evidence" value="ECO:0007669"/>
    <property type="project" value="UniProtKB-EC"/>
</dbReference>
<evidence type="ECO:0000256" key="2">
    <source>
        <dbReference type="ARBA" id="ARBA00012171"/>
    </source>
</evidence>
<dbReference type="STRING" id="1297742.A176_002500"/>
<dbReference type="eggNOG" id="COG1834">
    <property type="taxonomic scope" value="Bacteria"/>
</dbReference>
<name>A0A0H4WVG5_9BACT</name>
<dbReference type="KEGG" id="mym:A176_002500"/>
<evidence type="ECO:0000256" key="1">
    <source>
        <dbReference type="ARBA" id="ARBA00005213"/>
    </source>
</evidence>
<dbReference type="EC" id="3.5.3.6" evidence="2"/>
<dbReference type="PANTHER" id="PTHR47271">
    <property type="entry name" value="ARGININE DEIMINASE"/>
    <property type="match status" value="1"/>
</dbReference>
<organism evidence="4 5">
    <name type="scientific">Pseudomyxococcus hansupus</name>
    <dbReference type="NCBI Taxonomy" id="1297742"/>
    <lineage>
        <taxon>Bacteria</taxon>
        <taxon>Pseudomonadati</taxon>
        <taxon>Myxococcota</taxon>
        <taxon>Myxococcia</taxon>
        <taxon>Myxococcales</taxon>
        <taxon>Cystobacterineae</taxon>
        <taxon>Myxococcaceae</taxon>
        <taxon>Pseudomyxococcus</taxon>
    </lineage>
</organism>
<dbReference type="GO" id="GO:0019546">
    <property type="term" value="P:L-arginine deiminase pathway"/>
    <property type="evidence" value="ECO:0007669"/>
    <property type="project" value="TreeGrafter"/>
</dbReference>
<dbReference type="Pfam" id="PF02274">
    <property type="entry name" value="ADI"/>
    <property type="match status" value="1"/>
</dbReference>
<dbReference type="SUPFAM" id="SSF55909">
    <property type="entry name" value="Pentein"/>
    <property type="match status" value="1"/>
</dbReference>
<keyword evidence="5" id="KW-1185">Reference proteome</keyword>
<accession>A0A0H4WVG5</accession>
<comment type="catalytic activity">
    <reaction evidence="3">
        <text>L-arginine + H2O = L-citrulline + NH4(+)</text>
        <dbReference type="Rhea" id="RHEA:19597"/>
        <dbReference type="ChEBI" id="CHEBI:15377"/>
        <dbReference type="ChEBI" id="CHEBI:28938"/>
        <dbReference type="ChEBI" id="CHEBI:32682"/>
        <dbReference type="ChEBI" id="CHEBI:57743"/>
        <dbReference type="EC" id="3.5.3.6"/>
    </reaction>
</comment>
<dbReference type="PANTHER" id="PTHR47271:SF2">
    <property type="entry name" value="ARGININE DEIMINASE"/>
    <property type="match status" value="1"/>
</dbReference>
<reference evidence="4 5" key="1">
    <citation type="journal article" date="2016" name="PLoS ONE">
        <title>Complete Genome Sequence and Comparative Genomics of a Novel Myxobacterium Myxococcus hansupus.</title>
        <authorList>
            <person name="Sharma G."/>
            <person name="Narwani T."/>
            <person name="Subramanian S."/>
        </authorList>
    </citation>
    <scope>NUCLEOTIDE SEQUENCE [LARGE SCALE GENOMIC DNA]</scope>
    <source>
        <strain evidence="5">mixupus</strain>
    </source>
</reference>
<evidence type="ECO:0000313" key="5">
    <source>
        <dbReference type="Proteomes" id="UP000009026"/>
    </source>
</evidence>
<protein>
    <recommendedName>
        <fullName evidence="2">arginine deiminase</fullName>
        <ecNumber evidence="2">3.5.3.6</ecNumber>
    </recommendedName>
</protein>
<proteinExistence type="predicted"/>
<evidence type="ECO:0000313" key="4">
    <source>
        <dbReference type="EMBL" id="AKQ65588.1"/>
    </source>
</evidence>
<sequence>MAFSEFECWSESGQLDCVAVFRPAALDVTSAEEAAAVGFNRPVTRSEAEDAFGRLRDALVRQGCQAIDLWELLPAPERAVSDTTVNRVFVRDTAAVLGRQLVTGTAAFPVRLAEFDVAHRALSQLQPPRPDDEPASSARIEFGDVFVLDGERLLVNVGLRSDAKALSPFLELAWRSGFREAAVVRIPESLGIIHLDLAFNVLGPHAVVARAFLRHTPIQVFQQGRAPHWEPFDGYFAQRGRRVIPFEPSGAQGFLSNFIYVGPDLILASESAAPGLRPLAKACGIEVDSVDIEALERGNGSVRCLTMPLRRRPA</sequence>
<gene>
    <name evidence="4" type="ORF">A176_002500</name>
</gene>
<dbReference type="OrthoDB" id="9807502at2"/>
<dbReference type="EMBL" id="CP012109">
    <property type="protein sequence ID" value="AKQ65588.1"/>
    <property type="molecule type" value="Genomic_DNA"/>
</dbReference>
<dbReference type="RefSeq" id="WP_002638690.1">
    <property type="nucleotide sequence ID" value="NZ_CP012109.1"/>
</dbReference>
<dbReference type="Proteomes" id="UP000009026">
    <property type="component" value="Chromosome"/>
</dbReference>
<comment type="pathway">
    <text evidence="1">Amino-acid degradation; L-arginine degradation via ADI pathway; carbamoyl phosphate from L-arginine: step 1/2.</text>
</comment>
<evidence type="ECO:0000256" key="3">
    <source>
        <dbReference type="ARBA" id="ARBA00049429"/>
    </source>
</evidence>
<dbReference type="AlphaFoldDB" id="A0A0H4WVG5"/>
<dbReference type="PATRIC" id="fig|1297742.4.peg.2527"/>